<name>A0A517NV32_9BACT</name>
<reference evidence="1 2" key="1">
    <citation type="submission" date="2019-02" db="EMBL/GenBank/DDBJ databases">
        <title>Deep-cultivation of Planctomycetes and their phenomic and genomic characterization uncovers novel biology.</title>
        <authorList>
            <person name="Wiegand S."/>
            <person name="Jogler M."/>
            <person name="Boedeker C."/>
            <person name="Pinto D."/>
            <person name="Vollmers J."/>
            <person name="Rivas-Marin E."/>
            <person name="Kohn T."/>
            <person name="Peeters S.H."/>
            <person name="Heuer A."/>
            <person name="Rast P."/>
            <person name="Oberbeckmann S."/>
            <person name="Bunk B."/>
            <person name="Jeske O."/>
            <person name="Meyerdierks A."/>
            <person name="Storesund J.E."/>
            <person name="Kallscheuer N."/>
            <person name="Luecker S."/>
            <person name="Lage O.M."/>
            <person name="Pohl T."/>
            <person name="Merkel B.J."/>
            <person name="Hornburger P."/>
            <person name="Mueller R.-W."/>
            <person name="Bruemmer F."/>
            <person name="Labrenz M."/>
            <person name="Spormann A.M."/>
            <person name="Op den Camp H."/>
            <person name="Overmann J."/>
            <person name="Amann R."/>
            <person name="Jetten M.S.M."/>
            <person name="Mascher T."/>
            <person name="Medema M.H."/>
            <person name="Devos D.P."/>
            <person name="Kaster A.-K."/>
            <person name="Ovreas L."/>
            <person name="Rohde M."/>
            <person name="Galperin M.Y."/>
            <person name="Jogler C."/>
        </authorList>
    </citation>
    <scope>NUCLEOTIDE SEQUENCE [LARGE SCALE GENOMIC DNA]</scope>
    <source>
        <strain evidence="1 2">K23_9</strain>
    </source>
</reference>
<gene>
    <name evidence="1" type="ORF">K239x_29780</name>
</gene>
<evidence type="ECO:0000313" key="1">
    <source>
        <dbReference type="EMBL" id="QDT10985.1"/>
    </source>
</evidence>
<dbReference type="Proteomes" id="UP000319817">
    <property type="component" value="Chromosome"/>
</dbReference>
<sequence>MFHGQPYCKSCGHDGPNFMWSYHQYMGLSVLLCNKITNELRTVHIDDRDEFHDHSKTEDELEAVFDAFINNIVTREANENEYSVDVVKFALDENNPTTLKCPKCSELLYWRSTGIS</sequence>
<protein>
    <submittedName>
        <fullName evidence="1">Uncharacterized protein</fullName>
    </submittedName>
</protein>
<proteinExistence type="predicted"/>
<accession>A0A517NV32</accession>
<evidence type="ECO:0000313" key="2">
    <source>
        <dbReference type="Proteomes" id="UP000319817"/>
    </source>
</evidence>
<dbReference type="AlphaFoldDB" id="A0A517NV32"/>
<organism evidence="1 2">
    <name type="scientific">Stieleria marina</name>
    <dbReference type="NCBI Taxonomy" id="1930275"/>
    <lineage>
        <taxon>Bacteria</taxon>
        <taxon>Pseudomonadati</taxon>
        <taxon>Planctomycetota</taxon>
        <taxon>Planctomycetia</taxon>
        <taxon>Pirellulales</taxon>
        <taxon>Pirellulaceae</taxon>
        <taxon>Stieleria</taxon>
    </lineage>
</organism>
<dbReference type="EMBL" id="CP036526">
    <property type="protein sequence ID" value="QDT10985.1"/>
    <property type="molecule type" value="Genomic_DNA"/>
</dbReference>
<keyword evidence="2" id="KW-1185">Reference proteome</keyword>